<dbReference type="SUPFAM" id="SSF52540">
    <property type="entry name" value="P-loop containing nucleoside triphosphate hydrolases"/>
    <property type="match status" value="1"/>
</dbReference>
<dbReference type="Gene3D" id="3.40.50.300">
    <property type="entry name" value="P-loop containing nucleotide triphosphate hydrolases"/>
    <property type="match status" value="1"/>
</dbReference>
<keyword evidence="2" id="KW-1185">Reference proteome</keyword>
<dbReference type="EMBL" id="BMML01000011">
    <property type="protein sequence ID" value="GGN20190.1"/>
    <property type="molecule type" value="Genomic_DNA"/>
</dbReference>
<dbReference type="AlphaFoldDB" id="A0A918CT40"/>
<proteinExistence type="predicted"/>
<reference evidence="1" key="2">
    <citation type="submission" date="2020-09" db="EMBL/GenBank/DDBJ databases">
        <authorList>
            <person name="Sun Q."/>
            <person name="Zhou Y."/>
        </authorList>
    </citation>
    <scope>NUCLEOTIDE SEQUENCE</scope>
    <source>
        <strain evidence="1">CGMCC 4.7110</strain>
    </source>
</reference>
<dbReference type="RefSeq" id="WP_229713335.1">
    <property type="nucleotide sequence ID" value="NZ_BMML01000011.1"/>
</dbReference>
<name>A0A918CT40_9ACTN</name>
<sequence>MLLKLTGSSGAGKTTLAFAVTDRPDGVVVHGFDEVGVPDPPIPPRWRNRMTGVWVHRALECQARGTDLLLSGNSPLGEVLAAPSLNGIAACLIDVADHDWRDRLAARDGGRWDHTATDAFCGWAAWHRRHARDPRFRPEAIIDRSWPEMA</sequence>
<organism evidence="1 2">
    <name type="scientific">Streptomyces fuscichromogenes</name>
    <dbReference type="NCBI Taxonomy" id="1324013"/>
    <lineage>
        <taxon>Bacteria</taxon>
        <taxon>Bacillati</taxon>
        <taxon>Actinomycetota</taxon>
        <taxon>Actinomycetes</taxon>
        <taxon>Kitasatosporales</taxon>
        <taxon>Streptomycetaceae</taxon>
        <taxon>Streptomyces</taxon>
    </lineage>
</organism>
<gene>
    <name evidence="1" type="ORF">GCM10011578_050530</name>
</gene>
<comment type="caution">
    <text evidence="1">The sequence shown here is derived from an EMBL/GenBank/DDBJ whole genome shotgun (WGS) entry which is preliminary data.</text>
</comment>
<accession>A0A918CT40</accession>
<dbReference type="Proteomes" id="UP000653411">
    <property type="component" value="Unassembled WGS sequence"/>
</dbReference>
<dbReference type="InterPro" id="IPR027417">
    <property type="entry name" value="P-loop_NTPase"/>
</dbReference>
<protein>
    <submittedName>
        <fullName evidence="1">Uncharacterized protein</fullName>
    </submittedName>
</protein>
<evidence type="ECO:0000313" key="1">
    <source>
        <dbReference type="EMBL" id="GGN20190.1"/>
    </source>
</evidence>
<reference evidence="1" key="1">
    <citation type="journal article" date="2014" name="Int. J. Syst. Evol. Microbiol.">
        <title>Complete genome sequence of Corynebacterium casei LMG S-19264T (=DSM 44701T), isolated from a smear-ripened cheese.</title>
        <authorList>
            <consortium name="US DOE Joint Genome Institute (JGI-PGF)"/>
            <person name="Walter F."/>
            <person name="Albersmeier A."/>
            <person name="Kalinowski J."/>
            <person name="Ruckert C."/>
        </authorList>
    </citation>
    <scope>NUCLEOTIDE SEQUENCE</scope>
    <source>
        <strain evidence="1">CGMCC 4.7110</strain>
    </source>
</reference>
<evidence type="ECO:0000313" key="2">
    <source>
        <dbReference type="Proteomes" id="UP000653411"/>
    </source>
</evidence>